<proteinExistence type="predicted"/>
<name>A0A915J815_ROMCU</name>
<reference evidence="3" key="1">
    <citation type="submission" date="2022-11" db="UniProtKB">
        <authorList>
            <consortium name="WormBaseParasite"/>
        </authorList>
    </citation>
    <scope>IDENTIFICATION</scope>
</reference>
<evidence type="ECO:0000313" key="2">
    <source>
        <dbReference type="Proteomes" id="UP000887565"/>
    </source>
</evidence>
<evidence type="ECO:0000313" key="3">
    <source>
        <dbReference type="WBParaSite" id="nRc.2.0.1.t22609-RA"/>
    </source>
</evidence>
<evidence type="ECO:0000256" key="1">
    <source>
        <dbReference type="SAM" id="MobiDB-lite"/>
    </source>
</evidence>
<accession>A0A915J815</accession>
<sequence>MCSLSPGLPEVQEALQWFYKAGSFDVVEKGWASNKHKICHLLKAKKCQYLLEKYNRGIVYHQKFNAEVVDEEMRRNPSFVRSDFLTPQQITLFWAREASRRGEEPTTFYSRNLNRECGVEDEEEPYKDSVMSHPHLEYETLLHPEEETVAANNFGQEISMHHEHSSKKVKPPPYPTGPSKSDTKPS</sequence>
<dbReference type="AlphaFoldDB" id="A0A915J815"/>
<keyword evidence="2" id="KW-1185">Reference proteome</keyword>
<dbReference type="Proteomes" id="UP000887565">
    <property type="component" value="Unplaced"/>
</dbReference>
<organism evidence="2 3">
    <name type="scientific">Romanomermis culicivorax</name>
    <name type="common">Nematode worm</name>
    <dbReference type="NCBI Taxonomy" id="13658"/>
    <lineage>
        <taxon>Eukaryota</taxon>
        <taxon>Metazoa</taxon>
        <taxon>Ecdysozoa</taxon>
        <taxon>Nematoda</taxon>
        <taxon>Enoplea</taxon>
        <taxon>Dorylaimia</taxon>
        <taxon>Mermithida</taxon>
        <taxon>Mermithoidea</taxon>
        <taxon>Mermithidae</taxon>
        <taxon>Romanomermis</taxon>
    </lineage>
</organism>
<feature type="region of interest" description="Disordered" evidence="1">
    <location>
        <begin position="150"/>
        <end position="186"/>
    </location>
</feature>
<protein>
    <submittedName>
        <fullName evidence="3">Uncharacterized protein</fullName>
    </submittedName>
</protein>
<dbReference type="WBParaSite" id="nRc.2.0.1.t22609-RA">
    <property type="protein sequence ID" value="nRc.2.0.1.t22609-RA"/>
    <property type="gene ID" value="nRc.2.0.1.g22609"/>
</dbReference>